<evidence type="ECO:0000313" key="2">
    <source>
        <dbReference type="Proteomes" id="UP001054945"/>
    </source>
</evidence>
<dbReference type="EMBL" id="BPLR01012928">
    <property type="protein sequence ID" value="GIY57593.1"/>
    <property type="molecule type" value="Genomic_DNA"/>
</dbReference>
<gene>
    <name evidence="1" type="ORF">CEXT_209181</name>
</gene>
<sequence length="111" mass="12826">MFFPCLRSKNDQAKIMAPVGLSALADFLIKSKLVRVQDRAKNTFYSHGLFRRKRNLFPLAATSNWQRSGERKFYLMFSLGCFSFLTRGWENVNSLTWRVSSSLNSSSSQKF</sequence>
<organism evidence="1 2">
    <name type="scientific">Caerostris extrusa</name>
    <name type="common">Bark spider</name>
    <name type="synonym">Caerostris bankana</name>
    <dbReference type="NCBI Taxonomy" id="172846"/>
    <lineage>
        <taxon>Eukaryota</taxon>
        <taxon>Metazoa</taxon>
        <taxon>Ecdysozoa</taxon>
        <taxon>Arthropoda</taxon>
        <taxon>Chelicerata</taxon>
        <taxon>Arachnida</taxon>
        <taxon>Araneae</taxon>
        <taxon>Araneomorphae</taxon>
        <taxon>Entelegynae</taxon>
        <taxon>Araneoidea</taxon>
        <taxon>Araneidae</taxon>
        <taxon>Caerostris</taxon>
    </lineage>
</organism>
<reference evidence="1 2" key="1">
    <citation type="submission" date="2021-06" db="EMBL/GenBank/DDBJ databases">
        <title>Caerostris extrusa draft genome.</title>
        <authorList>
            <person name="Kono N."/>
            <person name="Arakawa K."/>
        </authorList>
    </citation>
    <scope>NUCLEOTIDE SEQUENCE [LARGE SCALE GENOMIC DNA]</scope>
</reference>
<accession>A0AAV4UIJ0</accession>
<proteinExistence type="predicted"/>
<protein>
    <submittedName>
        <fullName evidence="1">Uncharacterized protein</fullName>
    </submittedName>
</protein>
<evidence type="ECO:0000313" key="1">
    <source>
        <dbReference type="EMBL" id="GIY57593.1"/>
    </source>
</evidence>
<name>A0AAV4UIJ0_CAEEX</name>
<dbReference type="AlphaFoldDB" id="A0AAV4UIJ0"/>
<dbReference type="Proteomes" id="UP001054945">
    <property type="component" value="Unassembled WGS sequence"/>
</dbReference>
<keyword evidence="2" id="KW-1185">Reference proteome</keyword>
<comment type="caution">
    <text evidence="1">The sequence shown here is derived from an EMBL/GenBank/DDBJ whole genome shotgun (WGS) entry which is preliminary data.</text>
</comment>